<feature type="transmembrane region" description="Helical" evidence="3">
    <location>
        <begin position="179"/>
        <end position="203"/>
    </location>
</feature>
<keyword evidence="3" id="KW-0812">Transmembrane</keyword>
<keyword evidence="3" id="KW-0472">Membrane</keyword>
<name>A0A1I8F2I9_9PLAT</name>
<keyword evidence="4" id="KW-1185">Reference proteome</keyword>
<dbReference type="Gene3D" id="2.20.100.10">
    <property type="entry name" value="Thrombospondin type-1 (TSP1) repeat"/>
    <property type="match status" value="2"/>
</dbReference>
<sequence length="254" mass="28141">QRRLVTLDDLACLRSTLRNRRPDRSRPVSVGVLRTARRERRRQCNNPRPQYGGRPCVGEARTAEMCDAKCIDPTSQICPRSSVVQPQPKPGATPTVHGKWGEWSPWSYCGPDCRSSRQRACNSRRQETAASRALMQTLERTAAAPATAATASVGKKIRLCCATSTDRMDDQHVPNLNNVAIYIGLFVAAAVIVTVAVVIVYLVRKKSVSFTAGRRVPRYNIHMNAPNSDAAKPDEKMAVPLYANARFMHRAQAE</sequence>
<reference evidence="5" key="1">
    <citation type="submission" date="2016-11" db="UniProtKB">
        <authorList>
            <consortium name="WormBaseParasite"/>
        </authorList>
    </citation>
    <scope>IDENTIFICATION</scope>
</reference>
<dbReference type="Proteomes" id="UP000095280">
    <property type="component" value="Unplaced"/>
</dbReference>
<dbReference type="AlphaFoldDB" id="A0A1I8F2I9"/>
<protein>
    <submittedName>
        <fullName evidence="5">TSP1_CCN domain-containing protein</fullName>
    </submittedName>
</protein>
<evidence type="ECO:0000256" key="3">
    <source>
        <dbReference type="SAM" id="Phobius"/>
    </source>
</evidence>
<dbReference type="InterPro" id="IPR036383">
    <property type="entry name" value="TSP1_rpt_sf"/>
</dbReference>
<dbReference type="PANTHER" id="PTHR22906:SF54">
    <property type="entry name" value="IG-LIKE DOMAIN-CONTAINING PROTEIN"/>
    <property type="match status" value="1"/>
</dbReference>
<dbReference type="InterPro" id="IPR000884">
    <property type="entry name" value="TSP1_rpt"/>
</dbReference>
<proteinExistence type="predicted"/>
<evidence type="ECO:0000256" key="2">
    <source>
        <dbReference type="ARBA" id="ARBA00023157"/>
    </source>
</evidence>
<accession>A0A1I8F2I9</accession>
<keyword evidence="3" id="KW-1133">Transmembrane helix</keyword>
<dbReference type="WBParaSite" id="maker-unitig_13215-snap-gene-0.2-mRNA-1">
    <property type="protein sequence ID" value="maker-unitig_13215-snap-gene-0.2-mRNA-1"/>
    <property type="gene ID" value="maker-unitig_13215-snap-gene-0.2"/>
</dbReference>
<evidence type="ECO:0000313" key="4">
    <source>
        <dbReference type="Proteomes" id="UP000095280"/>
    </source>
</evidence>
<evidence type="ECO:0000313" key="5">
    <source>
        <dbReference type="WBParaSite" id="maker-unitig_13215-snap-gene-0.2-mRNA-1"/>
    </source>
</evidence>
<keyword evidence="2" id="KW-1015">Disulfide bond</keyword>
<keyword evidence="1" id="KW-0677">Repeat</keyword>
<organism evidence="4 5">
    <name type="scientific">Macrostomum lignano</name>
    <dbReference type="NCBI Taxonomy" id="282301"/>
    <lineage>
        <taxon>Eukaryota</taxon>
        <taxon>Metazoa</taxon>
        <taxon>Spiralia</taxon>
        <taxon>Lophotrochozoa</taxon>
        <taxon>Platyhelminthes</taxon>
        <taxon>Rhabditophora</taxon>
        <taxon>Macrostomorpha</taxon>
        <taxon>Macrostomida</taxon>
        <taxon>Macrostomidae</taxon>
        <taxon>Macrostomum</taxon>
    </lineage>
</organism>
<dbReference type="PROSITE" id="PS50092">
    <property type="entry name" value="TSP1"/>
    <property type="match status" value="1"/>
</dbReference>
<dbReference type="InterPro" id="IPR052065">
    <property type="entry name" value="Compl_asym_regulator"/>
</dbReference>
<evidence type="ECO:0000256" key="1">
    <source>
        <dbReference type="ARBA" id="ARBA00022737"/>
    </source>
</evidence>
<dbReference type="PANTHER" id="PTHR22906">
    <property type="entry name" value="PROPERDIN"/>
    <property type="match status" value="1"/>
</dbReference>
<dbReference type="SUPFAM" id="SSF82895">
    <property type="entry name" value="TSP-1 type 1 repeat"/>
    <property type="match status" value="1"/>
</dbReference>